<comment type="caution">
    <text evidence="1">The sequence shown here is derived from an EMBL/GenBank/DDBJ whole genome shotgun (WGS) entry which is preliminary data.</text>
</comment>
<dbReference type="EMBL" id="MDKC01000033">
    <property type="protein sequence ID" value="ODG90738.1"/>
    <property type="molecule type" value="Genomic_DNA"/>
</dbReference>
<proteinExistence type="predicted"/>
<accession>A0ABX2ZUK9</accession>
<gene>
    <name evidence="1" type="ORF">BED47_09820</name>
</gene>
<dbReference type="RefSeq" id="WP_069034605.1">
    <property type="nucleotide sequence ID" value="NZ_MDKC01000033.1"/>
</dbReference>
<evidence type="ECO:0000313" key="2">
    <source>
        <dbReference type="Proteomes" id="UP000094580"/>
    </source>
</evidence>
<reference evidence="1 2" key="1">
    <citation type="submission" date="2016-07" db="EMBL/GenBank/DDBJ databases">
        <authorList>
            <person name="Townsley L."/>
            <person name="Shank E.A."/>
        </authorList>
    </citation>
    <scope>NUCLEOTIDE SEQUENCE [LARGE SCALE GENOMIC DNA]</scope>
    <source>
        <strain evidence="1 2">CH01</strain>
    </source>
</reference>
<organism evidence="1 2">
    <name type="scientific">Gottfriedia luciferensis</name>
    <dbReference type="NCBI Taxonomy" id="178774"/>
    <lineage>
        <taxon>Bacteria</taxon>
        <taxon>Bacillati</taxon>
        <taxon>Bacillota</taxon>
        <taxon>Bacilli</taxon>
        <taxon>Bacillales</taxon>
        <taxon>Bacillaceae</taxon>
        <taxon>Gottfriedia</taxon>
    </lineage>
</organism>
<evidence type="ECO:0000313" key="1">
    <source>
        <dbReference type="EMBL" id="ODG90738.1"/>
    </source>
</evidence>
<dbReference type="Proteomes" id="UP000094580">
    <property type="component" value="Unassembled WGS sequence"/>
</dbReference>
<protein>
    <submittedName>
        <fullName evidence="1">Uncharacterized protein</fullName>
    </submittedName>
</protein>
<sequence length="337" mass="40550">MMTEDLFSSKFDELVELSHSSIKLQKLLTFAEELENQEEWGYLYYVNMELAETAFSIGEIDLFIDTFLWCVDLYDQNEERIEQEQILWLYKWLLEIIPQSLRFSLEEIHHYFEDFKNRLVIANYSLRPYFQSLFIMNLYLNQIDYAKQNFQLYKKSPKDHLSNCEKCEMYGEMIYLLKTDHLQEALNLQNKIMNSSVDCDEAIHKSYSKLLLPLLEESKIDEALIIQQKAYFVTYNRTKYIPELSEQMIFLTFCDPDRAIELFYKHVDLCDNLSNLSYKFEFWLAALFMAKKLKINEDEFIYDLEKLEKIVYDLAKDFDTRNENNEFVNRVTKLLSK</sequence>
<name>A0ABX2ZUK9_9BACI</name>
<keyword evidence="2" id="KW-1185">Reference proteome</keyword>